<evidence type="ECO:0000313" key="4">
    <source>
        <dbReference type="Proteomes" id="UP001408356"/>
    </source>
</evidence>
<dbReference type="InterPro" id="IPR013830">
    <property type="entry name" value="SGNH_hydro"/>
</dbReference>
<name>A0ABR2UQX3_9PEZI</name>
<dbReference type="Proteomes" id="UP001408356">
    <property type="component" value="Unassembled WGS sequence"/>
</dbReference>
<proteinExistence type="predicted"/>
<comment type="caution">
    <text evidence="3">The sequence shown here is derived from an EMBL/GenBank/DDBJ whole genome shotgun (WGS) entry which is preliminary data.</text>
</comment>
<gene>
    <name evidence="3" type="ORF">SUNI508_09066</name>
</gene>
<dbReference type="InterPro" id="IPR036514">
    <property type="entry name" value="SGNH_hydro_sf"/>
</dbReference>
<dbReference type="Gene3D" id="3.40.50.1110">
    <property type="entry name" value="SGNH hydrolase"/>
    <property type="match status" value="1"/>
</dbReference>
<protein>
    <recommendedName>
        <fullName evidence="2">SGNH hydrolase-type esterase domain-containing protein</fullName>
    </recommendedName>
</protein>
<evidence type="ECO:0000259" key="2">
    <source>
        <dbReference type="Pfam" id="PF13472"/>
    </source>
</evidence>
<dbReference type="Pfam" id="PF13472">
    <property type="entry name" value="Lipase_GDSL_2"/>
    <property type="match status" value="1"/>
</dbReference>
<dbReference type="SUPFAM" id="SSF52266">
    <property type="entry name" value="SGNH hydrolase"/>
    <property type="match status" value="1"/>
</dbReference>
<accession>A0ABR2UQX3</accession>
<dbReference type="PANTHER" id="PTHR43784:SF3">
    <property type="entry name" value="GDSL FAMILY LIPASE"/>
    <property type="match status" value="1"/>
</dbReference>
<keyword evidence="4" id="KW-1185">Reference proteome</keyword>
<evidence type="ECO:0000256" key="1">
    <source>
        <dbReference type="SAM" id="SignalP"/>
    </source>
</evidence>
<organism evidence="3 4">
    <name type="scientific">Seiridium unicorne</name>
    <dbReference type="NCBI Taxonomy" id="138068"/>
    <lineage>
        <taxon>Eukaryota</taxon>
        <taxon>Fungi</taxon>
        <taxon>Dikarya</taxon>
        <taxon>Ascomycota</taxon>
        <taxon>Pezizomycotina</taxon>
        <taxon>Sordariomycetes</taxon>
        <taxon>Xylariomycetidae</taxon>
        <taxon>Amphisphaeriales</taxon>
        <taxon>Sporocadaceae</taxon>
        <taxon>Seiridium</taxon>
    </lineage>
</organism>
<feature type="chain" id="PRO_5046068730" description="SGNH hydrolase-type esterase domain-containing protein" evidence="1">
    <location>
        <begin position="23"/>
        <end position="336"/>
    </location>
</feature>
<dbReference type="EMBL" id="JARVKF010000401">
    <property type="protein sequence ID" value="KAK9417048.1"/>
    <property type="molecule type" value="Genomic_DNA"/>
</dbReference>
<dbReference type="PANTHER" id="PTHR43784">
    <property type="entry name" value="GDSL-LIKE LIPASE/ACYLHYDROLASE, PUTATIVE (AFU_ORTHOLOGUE AFUA_2G00820)-RELATED"/>
    <property type="match status" value="1"/>
</dbReference>
<evidence type="ECO:0000313" key="3">
    <source>
        <dbReference type="EMBL" id="KAK9417048.1"/>
    </source>
</evidence>
<reference evidence="3 4" key="1">
    <citation type="journal article" date="2024" name="J. Plant Pathol.">
        <title>Sequence and assembly of the genome of Seiridium unicorne, isolate CBS 538.82, causal agent of cypress canker disease.</title>
        <authorList>
            <person name="Scali E."/>
            <person name="Rocca G.D."/>
            <person name="Danti R."/>
            <person name="Garbelotto M."/>
            <person name="Barberini S."/>
            <person name="Baroncelli R."/>
            <person name="Emiliani G."/>
        </authorList>
    </citation>
    <scope>NUCLEOTIDE SEQUENCE [LARGE SCALE GENOMIC DNA]</scope>
    <source>
        <strain evidence="3 4">BM-138-508</strain>
    </source>
</reference>
<feature type="domain" description="SGNH hydrolase-type esterase" evidence="2">
    <location>
        <begin position="188"/>
        <end position="327"/>
    </location>
</feature>
<dbReference type="InterPro" id="IPR053140">
    <property type="entry name" value="GDSL_Rv0518-like"/>
</dbReference>
<sequence length="336" mass="35997">MAPLRLVVTMIVLLFMSALALAKCESHGQNKGNWVDIWASMPQLTEPANLPPEPFNDTGVVFHNSTIRQTIRVTLPAQILRLQISNAFGGFDLPIKSASIVMALNGSAGTSAIDSSTIQPLTFSGGHTNYTIPQGALAMSDPIFDFPVTAGSIVAISLYLADGQTTDSITSHPGSRTTSFFLSTSSISVLNLAAGGIQVLYDGLRPNALSRVDRDVLSASGVKYVLVFEGVNDIGTAAVDPASQQNVGTRLTAAYEQIITRVHAKGIPIFGATITPFSGPGQAYSDPERERTRHRVNTWIRESGEFDAVVDFDEAVRNGTQPDQLADEYNVGDYLH</sequence>
<keyword evidence="1" id="KW-0732">Signal</keyword>
<feature type="signal peptide" evidence="1">
    <location>
        <begin position="1"/>
        <end position="22"/>
    </location>
</feature>